<keyword evidence="1" id="KW-0418">Kinase</keyword>
<sequence length="42" mass="4608">MVNPDADSHVNEGVAVKIGNVELNKIKARPWMKMTSALMKLA</sequence>
<dbReference type="AlphaFoldDB" id="A0A1R3JTR3"/>
<evidence type="ECO:0000313" key="1">
    <source>
        <dbReference type="EMBL" id="OMO98236.1"/>
    </source>
</evidence>
<name>A0A1R3JTR3_9ROSI</name>
<dbReference type="EMBL" id="AWUE01015369">
    <property type="protein sequence ID" value="OMO98236.1"/>
    <property type="molecule type" value="Genomic_DNA"/>
</dbReference>
<comment type="caution">
    <text evidence="1">The sequence shown here is derived from an EMBL/GenBank/DDBJ whole genome shotgun (WGS) entry which is preliminary data.</text>
</comment>
<accession>A0A1R3JTR3</accession>
<protein>
    <submittedName>
        <fullName evidence="1">Ser/arg-rich protein kinase 4</fullName>
    </submittedName>
</protein>
<reference evidence="2" key="1">
    <citation type="submission" date="2013-09" db="EMBL/GenBank/DDBJ databases">
        <title>Corchorus olitorius genome sequencing.</title>
        <authorList>
            <person name="Alam M."/>
            <person name="Haque M.S."/>
            <person name="Islam M.S."/>
            <person name="Emdad E.M."/>
            <person name="Islam M.M."/>
            <person name="Ahmed B."/>
            <person name="Halim A."/>
            <person name="Hossen Q.M.M."/>
            <person name="Hossain M.Z."/>
            <person name="Ahmed R."/>
            <person name="Khan M.M."/>
            <person name="Islam R."/>
            <person name="Rashid M.M."/>
            <person name="Khan S.A."/>
            <person name="Rahman M.S."/>
            <person name="Alam M."/>
            <person name="Yahiya A.S."/>
            <person name="Khan M.S."/>
            <person name="Azam M.S."/>
            <person name="Haque T."/>
            <person name="Lashkar M.Z.H."/>
            <person name="Akhand A.I."/>
            <person name="Morshed G."/>
            <person name="Roy S."/>
            <person name="Uddin K.S."/>
            <person name="Rabeya T."/>
            <person name="Hossain A.S."/>
            <person name="Chowdhury A."/>
            <person name="Snigdha A.R."/>
            <person name="Mortoza M.S."/>
            <person name="Matin S.A."/>
            <person name="Hoque S.M.E."/>
            <person name="Islam M.K."/>
            <person name="Roy D.K."/>
            <person name="Haider R."/>
            <person name="Moosa M.M."/>
            <person name="Elias S.M."/>
            <person name="Hasan A.M."/>
            <person name="Jahan S."/>
            <person name="Shafiuddin M."/>
            <person name="Mahmood N."/>
            <person name="Shommy N.S."/>
        </authorList>
    </citation>
    <scope>NUCLEOTIDE SEQUENCE [LARGE SCALE GENOMIC DNA]</scope>
    <source>
        <strain evidence="2">cv. O-4</strain>
    </source>
</reference>
<evidence type="ECO:0000313" key="2">
    <source>
        <dbReference type="Proteomes" id="UP000187203"/>
    </source>
</evidence>
<dbReference type="Proteomes" id="UP000187203">
    <property type="component" value="Unassembled WGS sequence"/>
</dbReference>
<gene>
    <name evidence="1" type="ORF">COLO4_14058</name>
</gene>
<keyword evidence="2" id="KW-1185">Reference proteome</keyword>
<keyword evidence="1" id="KW-0808">Transferase</keyword>
<dbReference type="GO" id="GO:0016301">
    <property type="term" value="F:kinase activity"/>
    <property type="evidence" value="ECO:0007669"/>
    <property type="project" value="UniProtKB-KW"/>
</dbReference>
<proteinExistence type="predicted"/>
<organism evidence="1 2">
    <name type="scientific">Corchorus olitorius</name>
    <dbReference type="NCBI Taxonomy" id="93759"/>
    <lineage>
        <taxon>Eukaryota</taxon>
        <taxon>Viridiplantae</taxon>
        <taxon>Streptophyta</taxon>
        <taxon>Embryophyta</taxon>
        <taxon>Tracheophyta</taxon>
        <taxon>Spermatophyta</taxon>
        <taxon>Magnoliopsida</taxon>
        <taxon>eudicotyledons</taxon>
        <taxon>Gunneridae</taxon>
        <taxon>Pentapetalae</taxon>
        <taxon>rosids</taxon>
        <taxon>malvids</taxon>
        <taxon>Malvales</taxon>
        <taxon>Malvaceae</taxon>
        <taxon>Grewioideae</taxon>
        <taxon>Apeibeae</taxon>
        <taxon>Corchorus</taxon>
    </lineage>
</organism>